<evidence type="ECO:0000313" key="1">
    <source>
        <dbReference type="EMBL" id="GAA5169119.1"/>
    </source>
</evidence>
<proteinExistence type="predicted"/>
<evidence type="ECO:0008006" key="3">
    <source>
        <dbReference type="Google" id="ProtNLM"/>
    </source>
</evidence>
<accession>A0ABP9QY11</accession>
<dbReference type="Proteomes" id="UP001428817">
    <property type="component" value="Unassembled WGS sequence"/>
</dbReference>
<protein>
    <recommendedName>
        <fullName evidence="3">Cytotoxic translational repressor of toxin-antitoxin stability system</fullName>
    </recommendedName>
</protein>
<dbReference type="RefSeq" id="WP_345703308.1">
    <property type="nucleotide sequence ID" value="NZ_BAABJP010000043.1"/>
</dbReference>
<organism evidence="1 2">
    <name type="scientific">Pseudonocardia eucalypti</name>
    <dbReference type="NCBI Taxonomy" id="648755"/>
    <lineage>
        <taxon>Bacteria</taxon>
        <taxon>Bacillati</taxon>
        <taxon>Actinomycetota</taxon>
        <taxon>Actinomycetes</taxon>
        <taxon>Pseudonocardiales</taxon>
        <taxon>Pseudonocardiaceae</taxon>
        <taxon>Pseudonocardia</taxon>
    </lineage>
</organism>
<dbReference type="EMBL" id="BAABJP010000043">
    <property type="protein sequence ID" value="GAA5169119.1"/>
    <property type="molecule type" value="Genomic_DNA"/>
</dbReference>
<sequence length="121" mass="13211">MRDARGRTGTHHLTYELALPDGRVLRTGVSHPPNRTGYGAKLWKHILRDQLGVDEATFWACVQDGVAPDRGAPKAPPHALPAELVHLLLTRVGLTEAEVAGMSRAEAADRLHRHWTEGAEG</sequence>
<evidence type="ECO:0000313" key="2">
    <source>
        <dbReference type="Proteomes" id="UP001428817"/>
    </source>
</evidence>
<reference evidence="2" key="1">
    <citation type="journal article" date="2019" name="Int. J. Syst. Evol. Microbiol.">
        <title>The Global Catalogue of Microorganisms (GCM) 10K type strain sequencing project: providing services to taxonomists for standard genome sequencing and annotation.</title>
        <authorList>
            <consortium name="The Broad Institute Genomics Platform"/>
            <consortium name="The Broad Institute Genome Sequencing Center for Infectious Disease"/>
            <person name="Wu L."/>
            <person name="Ma J."/>
        </authorList>
    </citation>
    <scope>NUCLEOTIDE SEQUENCE [LARGE SCALE GENOMIC DNA]</scope>
    <source>
        <strain evidence="2">JCM 18303</strain>
    </source>
</reference>
<gene>
    <name evidence="1" type="ORF">GCM10023321_64160</name>
</gene>
<comment type="caution">
    <text evidence="1">The sequence shown here is derived from an EMBL/GenBank/DDBJ whole genome shotgun (WGS) entry which is preliminary data.</text>
</comment>
<name>A0ABP9QY11_9PSEU</name>
<keyword evidence="2" id="KW-1185">Reference proteome</keyword>